<protein>
    <submittedName>
        <fullName evidence="1">Uncharacterized protein</fullName>
    </submittedName>
</protein>
<comment type="caution">
    <text evidence="1">The sequence shown here is derived from an EMBL/GenBank/DDBJ whole genome shotgun (WGS) entry which is preliminary data.</text>
</comment>
<dbReference type="RefSeq" id="WP_132316597.1">
    <property type="nucleotide sequence ID" value="NZ_SMKR01000012.1"/>
</dbReference>
<keyword evidence="2" id="KW-1185">Reference proteome</keyword>
<gene>
    <name evidence="1" type="ORF">E1218_04705</name>
</gene>
<evidence type="ECO:0000313" key="1">
    <source>
        <dbReference type="EMBL" id="TDD29330.1"/>
    </source>
</evidence>
<organism evidence="1 2">
    <name type="scientific">Kribbella turkmenica</name>
    <dbReference type="NCBI Taxonomy" id="2530375"/>
    <lineage>
        <taxon>Bacteria</taxon>
        <taxon>Bacillati</taxon>
        <taxon>Actinomycetota</taxon>
        <taxon>Actinomycetes</taxon>
        <taxon>Propionibacteriales</taxon>
        <taxon>Kribbellaceae</taxon>
        <taxon>Kribbella</taxon>
    </lineage>
</organism>
<sequence>MHEVDGKNYHLKTVTTASISHGATDQHPTPADRRFFVRLGGAKVRPGAKIRLAELGRIPDQCLTRFHRNTDMGNIEPSDQAARPRLAGTAILRVQVRQPTSGTVFLALYEADE</sequence>
<dbReference type="EMBL" id="SMKR01000012">
    <property type="protein sequence ID" value="TDD29330.1"/>
    <property type="molecule type" value="Genomic_DNA"/>
</dbReference>
<evidence type="ECO:0000313" key="2">
    <source>
        <dbReference type="Proteomes" id="UP000295172"/>
    </source>
</evidence>
<name>A0A4R4XF59_9ACTN</name>
<dbReference type="Proteomes" id="UP000295172">
    <property type="component" value="Unassembled WGS sequence"/>
</dbReference>
<accession>A0A4R4XF59</accession>
<reference evidence="1 2" key="1">
    <citation type="submission" date="2019-02" db="EMBL/GenBank/DDBJ databases">
        <title>Draft genome sequences of novel Actinobacteria.</title>
        <authorList>
            <person name="Sahin N."/>
            <person name="Ay H."/>
            <person name="Saygin H."/>
        </authorList>
    </citation>
    <scope>NUCLEOTIDE SEQUENCE [LARGE SCALE GENOMIC DNA]</scope>
    <source>
        <strain evidence="1 2">16K104</strain>
    </source>
</reference>
<dbReference type="AlphaFoldDB" id="A0A4R4XF59"/>
<proteinExistence type="predicted"/>